<accession>A0ABS4VKQ7</accession>
<comment type="caution">
    <text evidence="2">The sequence shown here is derived from an EMBL/GenBank/DDBJ whole genome shotgun (WGS) entry which is preliminary data.</text>
</comment>
<dbReference type="RefSeq" id="WP_210024551.1">
    <property type="nucleotide sequence ID" value="NZ_JAGINU010000001.1"/>
</dbReference>
<keyword evidence="2" id="KW-0689">Ribosomal protein</keyword>
<keyword evidence="2" id="KW-0687">Ribonucleoprotein</keyword>
<keyword evidence="3" id="KW-1185">Reference proteome</keyword>
<evidence type="ECO:0000259" key="1">
    <source>
        <dbReference type="Pfam" id="PF04149"/>
    </source>
</evidence>
<reference evidence="2 3" key="1">
    <citation type="submission" date="2021-03" db="EMBL/GenBank/DDBJ databases">
        <title>Sequencing the genomes of 1000 actinobacteria strains.</title>
        <authorList>
            <person name="Klenk H.-P."/>
        </authorList>
    </citation>
    <scope>NUCLEOTIDE SEQUENCE [LARGE SCALE GENOMIC DNA]</scope>
    <source>
        <strain evidence="2 3">DSM 45256</strain>
    </source>
</reference>
<dbReference type="GO" id="GO:0005840">
    <property type="term" value="C:ribosome"/>
    <property type="evidence" value="ECO:0007669"/>
    <property type="project" value="UniProtKB-KW"/>
</dbReference>
<evidence type="ECO:0000313" key="2">
    <source>
        <dbReference type="EMBL" id="MBP2364506.1"/>
    </source>
</evidence>
<organism evidence="2 3">
    <name type="scientific">Pseudonocardia parietis</name>
    <dbReference type="NCBI Taxonomy" id="570936"/>
    <lineage>
        <taxon>Bacteria</taxon>
        <taxon>Bacillati</taxon>
        <taxon>Actinomycetota</taxon>
        <taxon>Actinomycetes</taxon>
        <taxon>Pseudonocardiales</taxon>
        <taxon>Pseudonocardiaceae</taxon>
        <taxon>Pseudonocardia</taxon>
    </lineage>
</organism>
<dbReference type="EMBL" id="JAGINU010000001">
    <property type="protein sequence ID" value="MBP2364506.1"/>
    <property type="molecule type" value="Genomic_DNA"/>
</dbReference>
<dbReference type="Pfam" id="PF04149">
    <property type="entry name" value="DUF397"/>
    <property type="match status" value="1"/>
</dbReference>
<gene>
    <name evidence="2" type="ORF">JOF36_000202</name>
</gene>
<dbReference type="InterPro" id="IPR007278">
    <property type="entry name" value="DUF397"/>
</dbReference>
<proteinExistence type="predicted"/>
<evidence type="ECO:0000313" key="3">
    <source>
        <dbReference type="Proteomes" id="UP001519295"/>
    </source>
</evidence>
<protein>
    <submittedName>
        <fullName evidence="2">Ribosomal protein S12</fullName>
    </submittedName>
</protein>
<dbReference type="Proteomes" id="UP001519295">
    <property type="component" value="Unassembled WGS sequence"/>
</dbReference>
<sequence>MPADRHPGSVEFRISSYCHQGGCVAVGTDRDEVVVRSSRIPDSPVLRFTAEEWDAFVAGVRNGEFDRAALQA</sequence>
<feature type="domain" description="DUF397" evidence="1">
    <location>
        <begin position="11"/>
        <end position="61"/>
    </location>
</feature>
<name>A0ABS4VKQ7_9PSEU</name>